<evidence type="ECO:0000313" key="3">
    <source>
        <dbReference type="EMBL" id="PWA10180.1"/>
    </source>
</evidence>
<evidence type="ECO:0000313" key="4">
    <source>
        <dbReference type="Proteomes" id="UP000245618"/>
    </source>
</evidence>
<dbReference type="Proteomes" id="UP000245618">
    <property type="component" value="Unassembled WGS sequence"/>
</dbReference>
<feature type="region of interest" description="Disordered" evidence="1">
    <location>
        <begin position="87"/>
        <end position="136"/>
    </location>
</feature>
<proteinExistence type="predicted"/>
<organism evidence="3 4">
    <name type="scientific">Flavobacterium laiguense</name>
    <dbReference type="NCBI Taxonomy" id="2169409"/>
    <lineage>
        <taxon>Bacteria</taxon>
        <taxon>Pseudomonadati</taxon>
        <taxon>Bacteroidota</taxon>
        <taxon>Flavobacteriia</taxon>
        <taxon>Flavobacteriales</taxon>
        <taxon>Flavobacteriaceae</taxon>
        <taxon>Flavobacterium</taxon>
    </lineage>
</organism>
<sequence>MKRTIKTIILFFAFLIGAGTYNASAQNPPAHALAHGVKKKYKYYPDANVYFNPATKRYTYYGGGRWTTAANLPSSIRLTGNGNDFDFDGDDPWKENSKHKSQYKPSKSVKSSEIKKIDHDYDSHNSSSNKSNGKKK</sequence>
<reference evidence="3 4" key="1">
    <citation type="submission" date="2018-04" db="EMBL/GenBank/DDBJ databases">
        <title>Flavobacterium sp. nov., isolated from glacier ice.</title>
        <authorList>
            <person name="Liu Q."/>
            <person name="Xin Y.-H."/>
        </authorList>
    </citation>
    <scope>NUCLEOTIDE SEQUENCE [LARGE SCALE GENOMIC DNA]</scope>
    <source>
        <strain evidence="3 4">LB2P30</strain>
    </source>
</reference>
<protein>
    <submittedName>
        <fullName evidence="3">Uncharacterized protein</fullName>
    </submittedName>
</protein>
<dbReference type="OrthoDB" id="1360320at2"/>
<name>A0A2U1JY87_9FLAO</name>
<feature type="compositionally biased region" description="Basic and acidic residues" evidence="1">
    <location>
        <begin position="110"/>
        <end position="123"/>
    </location>
</feature>
<feature type="chain" id="PRO_5015645034" evidence="2">
    <location>
        <begin position="26"/>
        <end position="136"/>
    </location>
</feature>
<keyword evidence="2" id="KW-0732">Signal</keyword>
<dbReference type="AlphaFoldDB" id="A0A2U1JY87"/>
<gene>
    <name evidence="3" type="ORF">DB891_05650</name>
</gene>
<feature type="compositionally biased region" description="Low complexity" evidence="1">
    <location>
        <begin position="125"/>
        <end position="136"/>
    </location>
</feature>
<evidence type="ECO:0000256" key="2">
    <source>
        <dbReference type="SAM" id="SignalP"/>
    </source>
</evidence>
<accession>A0A2U1JY87</accession>
<dbReference type="EMBL" id="QCZH01000004">
    <property type="protein sequence ID" value="PWA10180.1"/>
    <property type="molecule type" value="Genomic_DNA"/>
</dbReference>
<evidence type="ECO:0000256" key="1">
    <source>
        <dbReference type="SAM" id="MobiDB-lite"/>
    </source>
</evidence>
<feature type="signal peptide" evidence="2">
    <location>
        <begin position="1"/>
        <end position="25"/>
    </location>
</feature>
<keyword evidence="4" id="KW-1185">Reference proteome</keyword>
<comment type="caution">
    <text evidence="3">The sequence shown here is derived from an EMBL/GenBank/DDBJ whole genome shotgun (WGS) entry which is preliminary data.</text>
</comment>
<dbReference type="RefSeq" id="WP_116761465.1">
    <property type="nucleotide sequence ID" value="NZ_QCZH01000004.1"/>
</dbReference>